<evidence type="ECO:0000259" key="3">
    <source>
        <dbReference type="PROSITE" id="PS50025"/>
    </source>
</evidence>
<dbReference type="CDD" id="cd00110">
    <property type="entry name" value="LamG"/>
    <property type="match status" value="2"/>
</dbReference>
<sequence length="345" mass="39152">MLCRLLVFDSPLRYERAKIGRCSDGRRRSTPTDQMATEPAPDRCHQPRQVTLADRALKFGDGPHSHVFQQVSKKELQRKNFNVSLSFRTFYPNGLLLYNEVTLTKRGRRYSLAVDGGPETSARGLGRLPAGNGLYVGGLPQSSYGDQQSLGNERLTTLRTESFKGCIRQLAVRQRVYNLTLRQNTSLKVAQCNAHIEQGTFFGGDAFATYDDSFQLGDEVVFSVQNGSNEPIRARMKFATRFAMCDNRWHTVKAYYVQNQARLRVDKYPETYGVKKDSGRILTGRFPLYIGGLPYSSGPVKSILLQQDNFRGCIRNIEINKRRRDWTDMTQLTNVLLNSCPVEAR</sequence>
<dbReference type="Pfam" id="PF00054">
    <property type="entry name" value="Laminin_G_1"/>
    <property type="match status" value="1"/>
</dbReference>
<dbReference type="Pfam" id="PF02210">
    <property type="entry name" value="Laminin_G_2"/>
    <property type="match status" value="1"/>
</dbReference>
<dbReference type="AlphaFoldDB" id="A0A6A4VYC4"/>
<protein>
    <submittedName>
        <fullName evidence="4">Laminin subunit alpha-1</fullName>
    </submittedName>
</protein>
<organism evidence="4 5">
    <name type="scientific">Amphibalanus amphitrite</name>
    <name type="common">Striped barnacle</name>
    <name type="synonym">Balanus amphitrite</name>
    <dbReference type="NCBI Taxonomy" id="1232801"/>
    <lineage>
        <taxon>Eukaryota</taxon>
        <taxon>Metazoa</taxon>
        <taxon>Ecdysozoa</taxon>
        <taxon>Arthropoda</taxon>
        <taxon>Crustacea</taxon>
        <taxon>Multicrustacea</taxon>
        <taxon>Cirripedia</taxon>
        <taxon>Thoracica</taxon>
        <taxon>Thoracicalcarea</taxon>
        <taxon>Balanomorpha</taxon>
        <taxon>Balanoidea</taxon>
        <taxon>Balanidae</taxon>
        <taxon>Amphibalaninae</taxon>
        <taxon>Amphibalanus</taxon>
    </lineage>
</organism>
<dbReference type="EMBL" id="VIIS01001548">
    <property type="protein sequence ID" value="KAF0296584.1"/>
    <property type="molecule type" value="Genomic_DNA"/>
</dbReference>
<dbReference type="InterPro" id="IPR001791">
    <property type="entry name" value="Laminin_G"/>
</dbReference>
<evidence type="ECO:0000313" key="4">
    <source>
        <dbReference type="EMBL" id="KAF0296584.1"/>
    </source>
</evidence>
<dbReference type="PROSITE" id="PS50025">
    <property type="entry name" value="LAM_G_DOMAIN"/>
    <property type="match status" value="1"/>
</dbReference>
<dbReference type="SUPFAM" id="SSF49899">
    <property type="entry name" value="Concanavalin A-like lectins/glucanases"/>
    <property type="match status" value="2"/>
</dbReference>
<evidence type="ECO:0000256" key="1">
    <source>
        <dbReference type="PROSITE-ProRule" id="PRU00122"/>
    </source>
</evidence>
<feature type="region of interest" description="Disordered" evidence="2">
    <location>
        <begin position="23"/>
        <end position="46"/>
    </location>
</feature>
<dbReference type="InterPro" id="IPR013320">
    <property type="entry name" value="ConA-like_dom_sf"/>
</dbReference>
<keyword evidence="1" id="KW-1015">Disulfide bond</keyword>
<dbReference type="InterPro" id="IPR050372">
    <property type="entry name" value="Neurexin-related_CASP"/>
</dbReference>
<feature type="disulfide bond" evidence="1">
    <location>
        <begin position="313"/>
        <end position="340"/>
    </location>
</feature>
<feature type="domain" description="Laminin G" evidence="3">
    <location>
        <begin position="56"/>
        <end position="340"/>
    </location>
</feature>
<dbReference type="GO" id="GO:0016020">
    <property type="term" value="C:membrane"/>
    <property type="evidence" value="ECO:0007669"/>
    <property type="project" value="UniProtKB-SubCell"/>
</dbReference>
<reference evidence="4 5" key="1">
    <citation type="submission" date="2019-07" db="EMBL/GenBank/DDBJ databases">
        <title>Draft genome assembly of a fouling barnacle, Amphibalanus amphitrite (Darwin, 1854): The first reference genome for Thecostraca.</title>
        <authorList>
            <person name="Kim W."/>
        </authorList>
    </citation>
    <scope>NUCLEOTIDE SEQUENCE [LARGE SCALE GENOMIC DNA]</scope>
    <source>
        <strain evidence="4">SNU_AA5</strain>
        <tissue evidence="4">Soma without cirri and trophi</tissue>
    </source>
</reference>
<dbReference type="PANTHER" id="PTHR15036">
    <property type="entry name" value="PIKACHURIN-LIKE PROTEIN"/>
    <property type="match status" value="1"/>
</dbReference>
<proteinExistence type="predicted"/>
<accession>A0A6A4VYC4</accession>
<comment type="caution">
    <text evidence="4">The sequence shown here is derived from an EMBL/GenBank/DDBJ whole genome shotgun (WGS) entry which is preliminary data.</text>
</comment>
<dbReference type="OrthoDB" id="8545473at2759"/>
<gene>
    <name evidence="4" type="primary">LAMA1_1</name>
    <name evidence="4" type="ORF">FJT64_005951</name>
</gene>
<keyword evidence="5" id="KW-1185">Reference proteome</keyword>
<evidence type="ECO:0000313" key="5">
    <source>
        <dbReference type="Proteomes" id="UP000440578"/>
    </source>
</evidence>
<dbReference type="Gene3D" id="2.60.120.200">
    <property type="match status" value="3"/>
</dbReference>
<dbReference type="PANTHER" id="PTHR15036:SF85">
    <property type="entry name" value="SP2353, ISOFORM A"/>
    <property type="match status" value="1"/>
</dbReference>
<evidence type="ECO:0000256" key="2">
    <source>
        <dbReference type="SAM" id="MobiDB-lite"/>
    </source>
</evidence>
<name>A0A6A4VYC4_AMPAM</name>
<dbReference type="SMART" id="SM00282">
    <property type="entry name" value="LamG"/>
    <property type="match status" value="1"/>
</dbReference>
<dbReference type="Proteomes" id="UP000440578">
    <property type="component" value="Unassembled WGS sequence"/>
</dbReference>